<name>A0ABR5ZQ23_9PROT</name>
<gene>
    <name evidence="1" type="ORF">CPA56_00245</name>
</gene>
<dbReference type="EMBL" id="PDLY01000001">
    <property type="protein sequence ID" value="MBA5726426.1"/>
    <property type="molecule type" value="Genomic_DNA"/>
</dbReference>
<accession>A0ABR5ZQ23</accession>
<protein>
    <submittedName>
        <fullName evidence="1">Uncharacterized protein</fullName>
    </submittedName>
</protein>
<keyword evidence="2" id="KW-1185">Reference proteome</keyword>
<proteinExistence type="predicted"/>
<comment type="caution">
    <text evidence="1">The sequence shown here is derived from an EMBL/GenBank/DDBJ whole genome shotgun (WGS) entry which is preliminary data.</text>
</comment>
<evidence type="ECO:0000313" key="2">
    <source>
        <dbReference type="Proteomes" id="UP000765338"/>
    </source>
</evidence>
<dbReference type="RefSeq" id="WP_182040060.1">
    <property type="nucleotide sequence ID" value="NZ_PDLY01000001.1"/>
</dbReference>
<sequence length="159" mass="16886">MSQTDAYFAITETPAGHDPVAVRGWAAMPLHQEERNADGSVTSRLLTDEELLQKAAAHTPPGSMAVRLDVTDEEWNARPTVNPVLSSGKIIQGPTPAIPLKEQAAAAMQKVQQQAAMTSAMGETFGPEMQDHVRALRAILDGTDTTSTTLPTAPADPTT</sequence>
<reference evidence="1 2" key="1">
    <citation type="submission" date="2017-10" db="EMBL/GenBank/DDBJ databases">
        <authorList>
            <person name="Jakob F."/>
        </authorList>
    </citation>
    <scope>NUCLEOTIDE SEQUENCE [LARGE SCALE GENOMIC DNA]</scope>
    <source>
        <strain evidence="1 2">TMW 2.1889</strain>
    </source>
</reference>
<evidence type="ECO:0000313" key="1">
    <source>
        <dbReference type="EMBL" id="MBA5726426.1"/>
    </source>
</evidence>
<organism evidence="1 2">
    <name type="scientific">Bombella mellum</name>
    <dbReference type="NCBI Taxonomy" id="2039288"/>
    <lineage>
        <taxon>Bacteria</taxon>
        <taxon>Pseudomonadati</taxon>
        <taxon>Pseudomonadota</taxon>
        <taxon>Alphaproteobacteria</taxon>
        <taxon>Acetobacterales</taxon>
        <taxon>Acetobacteraceae</taxon>
        <taxon>Bombella</taxon>
    </lineage>
</organism>
<dbReference type="Proteomes" id="UP000765338">
    <property type="component" value="Unassembled WGS sequence"/>
</dbReference>